<reference evidence="2 3" key="1">
    <citation type="submission" date="2013-03" db="EMBL/GenBank/DDBJ databases">
        <title>The Genome Sequence of Cladophialophora psammophila CBS 110553.</title>
        <authorList>
            <consortium name="The Broad Institute Genomics Platform"/>
            <person name="Cuomo C."/>
            <person name="de Hoog S."/>
            <person name="Gorbushina A."/>
            <person name="Walker B."/>
            <person name="Young S.K."/>
            <person name="Zeng Q."/>
            <person name="Gargeya S."/>
            <person name="Fitzgerald M."/>
            <person name="Haas B."/>
            <person name="Abouelleil A."/>
            <person name="Allen A.W."/>
            <person name="Alvarado L."/>
            <person name="Arachchi H.M."/>
            <person name="Berlin A.M."/>
            <person name="Chapman S.B."/>
            <person name="Gainer-Dewar J."/>
            <person name="Goldberg J."/>
            <person name="Griggs A."/>
            <person name="Gujja S."/>
            <person name="Hansen M."/>
            <person name="Howarth C."/>
            <person name="Imamovic A."/>
            <person name="Ireland A."/>
            <person name="Larimer J."/>
            <person name="McCowan C."/>
            <person name="Murphy C."/>
            <person name="Pearson M."/>
            <person name="Poon T.W."/>
            <person name="Priest M."/>
            <person name="Roberts A."/>
            <person name="Saif S."/>
            <person name="Shea T."/>
            <person name="Sisk P."/>
            <person name="Sykes S."/>
            <person name="Wortman J."/>
            <person name="Nusbaum C."/>
            <person name="Birren B."/>
        </authorList>
    </citation>
    <scope>NUCLEOTIDE SEQUENCE [LARGE SCALE GENOMIC DNA]</scope>
    <source>
        <strain evidence="2 3">CBS 110553</strain>
    </source>
</reference>
<gene>
    <name evidence="2" type="ORF">A1O5_02424</name>
</gene>
<proteinExistence type="predicted"/>
<evidence type="ECO:0000313" key="2">
    <source>
        <dbReference type="EMBL" id="EXJ74130.1"/>
    </source>
</evidence>
<dbReference type="RefSeq" id="XP_007741230.1">
    <property type="nucleotide sequence ID" value="XM_007743040.1"/>
</dbReference>
<keyword evidence="3" id="KW-1185">Reference proteome</keyword>
<dbReference type="Pfam" id="PF26639">
    <property type="entry name" value="Het-6_barrel"/>
    <property type="match status" value="1"/>
</dbReference>
<dbReference type="InterPro" id="IPR052895">
    <property type="entry name" value="HetReg/Transcr_Mod"/>
</dbReference>
<evidence type="ECO:0000259" key="1">
    <source>
        <dbReference type="Pfam" id="PF06985"/>
    </source>
</evidence>
<organism evidence="2 3">
    <name type="scientific">Cladophialophora psammophila CBS 110553</name>
    <dbReference type="NCBI Taxonomy" id="1182543"/>
    <lineage>
        <taxon>Eukaryota</taxon>
        <taxon>Fungi</taxon>
        <taxon>Dikarya</taxon>
        <taxon>Ascomycota</taxon>
        <taxon>Pezizomycotina</taxon>
        <taxon>Eurotiomycetes</taxon>
        <taxon>Chaetothyriomycetidae</taxon>
        <taxon>Chaetothyriales</taxon>
        <taxon>Herpotrichiellaceae</taxon>
        <taxon>Cladophialophora</taxon>
    </lineage>
</organism>
<comment type="caution">
    <text evidence="2">The sequence shown here is derived from an EMBL/GenBank/DDBJ whole genome shotgun (WGS) entry which is preliminary data.</text>
</comment>
<protein>
    <recommendedName>
        <fullName evidence="1">Heterokaryon incompatibility domain-containing protein</fullName>
    </recommendedName>
</protein>
<dbReference type="InterPro" id="IPR010730">
    <property type="entry name" value="HET"/>
</dbReference>
<dbReference type="GeneID" id="19187157"/>
<dbReference type="PANTHER" id="PTHR24148:SF73">
    <property type="entry name" value="HET DOMAIN PROTEIN (AFU_ORTHOLOGUE AFUA_8G01020)"/>
    <property type="match status" value="1"/>
</dbReference>
<dbReference type="eggNOG" id="ENOG502SIE8">
    <property type="taxonomic scope" value="Eukaryota"/>
</dbReference>
<sequence>MAIQYRPLDRSQNEIRLLKLLPQGGDDKYKFIPACQIFYASLLDEPQYVALSYVWGNQETNRVILVDDLQVRVRENLYDAMMALRTIHNNLIIWIDSLCIDQANYQEKSWQVELMKDIYRQATRVYAWLGRADRDSDRVMDYLNTFGAKAEAYEIKSVEGHHLEIWRSLASREAAIDNPMQQSVMADTNEGNLRINRRRDLDRLFYSISGWHQQNNLLPVHGMQRLFTRPLWGRIWILQEITLPENAEFLCGTKRIGRSRCSAAINAYAALWIILMQKGQKEPLSTQYHITITTRLFHYRPNFMLSSWRIYRDSQFPLAALLRATCVGSNNLGRHGPHHFESTDPRDKIFALLSLASDREDLKRRGVFPDYSRSCAEIYTSAMAAFLQQGYMSLLSCCQAPKLRLGLPSWVPDWSRSVTHMLQDVENDHVTLYPTFRASGTDWHQPNITVKRVKGLIQGILVMGTVYDEIDVAGSFPGRASSKEVPLFETFSWPQKWLIEILRLTYRKSQYFEDFRDRLHAATRSSIAGAGLDRHARPVRAQDNRFSEAVQLVKSGMQYITEEDLKSDVQRFLATKAAKEVIEGRTSADIRLCSEIIGKSLGRLPFISRKGHLVVSSEHVKRGDVIALIKGTQVPFILRRRTGGVYKLVSEAYVDGIMDGEVAEDVKFAPVELV</sequence>
<feature type="domain" description="Heterokaryon incompatibility" evidence="1">
    <location>
        <begin position="48"/>
        <end position="240"/>
    </location>
</feature>
<dbReference type="PANTHER" id="PTHR24148">
    <property type="entry name" value="ANKYRIN REPEAT DOMAIN-CONTAINING PROTEIN 39 HOMOLOG-RELATED"/>
    <property type="match status" value="1"/>
</dbReference>
<dbReference type="OrthoDB" id="2157530at2759"/>
<dbReference type="Proteomes" id="UP000019471">
    <property type="component" value="Unassembled WGS sequence"/>
</dbReference>
<dbReference type="Pfam" id="PF06985">
    <property type="entry name" value="HET"/>
    <property type="match status" value="1"/>
</dbReference>
<name>W9X9X3_9EURO</name>
<evidence type="ECO:0000313" key="3">
    <source>
        <dbReference type="Proteomes" id="UP000019471"/>
    </source>
</evidence>
<dbReference type="HOGENOM" id="CLU_004184_7_2_1"/>
<dbReference type="AlphaFoldDB" id="W9X9X3"/>
<dbReference type="EMBL" id="AMGX01000003">
    <property type="protein sequence ID" value="EXJ74130.1"/>
    <property type="molecule type" value="Genomic_DNA"/>
</dbReference>
<accession>W9X9X3</accession>